<accession>A0A163XF67</accession>
<comment type="subcellular location">
    <subcellularLocation>
        <location evidence="1">Cell inner membrane</location>
        <topology evidence="1">Multi-pass membrane protein</topology>
    </subcellularLocation>
</comment>
<dbReference type="GO" id="GO:0005886">
    <property type="term" value="C:plasma membrane"/>
    <property type="evidence" value="ECO:0007669"/>
    <property type="project" value="UniProtKB-SubCell"/>
</dbReference>
<dbReference type="InterPro" id="IPR032255">
    <property type="entry name" value="HBM"/>
</dbReference>
<evidence type="ECO:0000256" key="2">
    <source>
        <dbReference type="ARBA" id="ARBA00022519"/>
    </source>
</evidence>
<dbReference type="Gene3D" id="6.10.340.10">
    <property type="match status" value="1"/>
</dbReference>
<evidence type="ECO:0000259" key="8">
    <source>
        <dbReference type="PROSITE" id="PS50192"/>
    </source>
</evidence>
<proteinExistence type="inferred from homology"/>
<dbReference type="SUPFAM" id="SSF58104">
    <property type="entry name" value="Methyl-accepting chemotaxis protein (MCP) signaling domain"/>
    <property type="match status" value="1"/>
</dbReference>
<dbReference type="InterPro" id="IPR000727">
    <property type="entry name" value="T_SNARE_dom"/>
</dbReference>
<dbReference type="PROSITE" id="PS50192">
    <property type="entry name" value="T_SNARE"/>
    <property type="match status" value="1"/>
</dbReference>
<evidence type="ECO:0000256" key="3">
    <source>
        <dbReference type="ARBA" id="ARBA00023224"/>
    </source>
</evidence>
<keyword evidence="11" id="KW-1185">Reference proteome</keyword>
<dbReference type="CDD" id="cd06225">
    <property type="entry name" value="HAMP"/>
    <property type="match status" value="1"/>
</dbReference>
<dbReference type="PROSITE" id="PS50111">
    <property type="entry name" value="CHEMOTAXIS_TRANSDUC_2"/>
    <property type="match status" value="1"/>
</dbReference>
<comment type="similarity">
    <text evidence="4">Belongs to the methyl-accepting chemotaxis (MCP) protein family.</text>
</comment>
<protein>
    <submittedName>
        <fullName evidence="10">Chemotaxis protein</fullName>
    </submittedName>
</protein>
<dbReference type="InterPro" id="IPR003660">
    <property type="entry name" value="HAMP_dom"/>
</dbReference>
<evidence type="ECO:0000313" key="11">
    <source>
        <dbReference type="Proteomes" id="UP000076574"/>
    </source>
</evidence>
<feature type="domain" description="T-SNARE coiled-coil homology" evidence="8">
    <location>
        <begin position="577"/>
        <end position="639"/>
    </location>
</feature>
<evidence type="ECO:0000256" key="6">
    <source>
        <dbReference type="SAM" id="Phobius"/>
    </source>
</evidence>
<dbReference type="PANTHER" id="PTHR32089:SF112">
    <property type="entry name" value="LYSOZYME-LIKE PROTEIN-RELATED"/>
    <property type="match status" value="1"/>
</dbReference>
<dbReference type="SMART" id="SM01358">
    <property type="entry name" value="HBM"/>
    <property type="match status" value="1"/>
</dbReference>
<evidence type="ECO:0000256" key="4">
    <source>
        <dbReference type="ARBA" id="ARBA00029447"/>
    </source>
</evidence>
<comment type="caution">
    <text evidence="10">The sequence shown here is derived from an EMBL/GenBank/DDBJ whole genome shotgun (WGS) entry which is preliminary data.</text>
</comment>
<evidence type="ECO:0000256" key="5">
    <source>
        <dbReference type="PROSITE-ProRule" id="PRU00284"/>
    </source>
</evidence>
<sequence length="681" mass="71946">MATTTLVRKKPASFKFPALRFRAKVTLGFGAVLAISALSMVLAYVGFERISAGVVSYRTSVAESGLARNIDRELTSYQALTRYYVLTSNEADAKAAKAAETSLKDAIDQSMKVTKDSARLDKITKLSREFITFTKVFADILTVKGQNDTIASTQLSRTSLMLRNKIDDLGDTATMAGLASVQDQVKEITTQFITATSLVNTYIGKAEDKTSNAATARIKFLQNSFATIYANDDKINNKVKEITAETKLYADAFVKFVENTKKVDGLVQEMSETAGAITKLSTAMKGDLLSDQQRLEIESDTTIHDTERQVMVLGVGGFIVGAILALLLGRSIAGPMIAMCAAMRKLAAGDFEVVLPGLGRRDELGDMASAVEEFKVQAIAKAERDAATQEEQSREAGAARRAELIRFADDFEAAVGAIVSNVSASAGQLETAAGTLTRTAETTEGLSSRVAGASDQASSNMQSVATATEELSLSVNEIGRQVQTSSKIADSAVVQAQQTDARIGELSRAAQRIGDVVDLITAIAEQTNLLALNATIEAARAGDAGRGFAVVASEVKSLASQTAKATEEISTQIAGMQSATQDSVAAIKQIGNTIGEISGIASEIASAVEQQGAATREIAQNVQRVAHGTQQVAGDIVDVNRGATETGAASAQVLNSAQTLSSESARLRAELDRFMGNIRAA</sequence>
<evidence type="ECO:0000259" key="7">
    <source>
        <dbReference type="PROSITE" id="PS50111"/>
    </source>
</evidence>
<evidence type="ECO:0000256" key="1">
    <source>
        <dbReference type="ARBA" id="ARBA00004429"/>
    </source>
</evidence>
<dbReference type="Pfam" id="PF00015">
    <property type="entry name" value="MCPsignal"/>
    <property type="match status" value="1"/>
</dbReference>
<keyword evidence="6" id="KW-0812">Transmembrane</keyword>
<reference evidence="10 11" key="1">
    <citation type="submission" date="2016-03" db="EMBL/GenBank/DDBJ databases">
        <title>Microsymbionts genomes from the relict species Vavilovia formosa (Stev.) Fed.</title>
        <authorList>
            <person name="Kopat V."/>
            <person name="Chirak E."/>
            <person name="Kimeklis A."/>
            <person name="Andronov E."/>
        </authorList>
    </citation>
    <scope>NUCLEOTIDE SEQUENCE [LARGE SCALE GENOMIC DNA]</scope>
    <source>
        <strain evidence="10 11">Vaf07</strain>
    </source>
</reference>
<dbReference type="InterPro" id="IPR004089">
    <property type="entry name" value="MCPsignal_dom"/>
</dbReference>
<dbReference type="Pfam" id="PF00672">
    <property type="entry name" value="HAMP"/>
    <property type="match status" value="1"/>
</dbReference>
<dbReference type="PANTHER" id="PTHR32089">
    <property type="entry name" value="METHYL-ACCEPTING CHEMOTAXIS PROTEIN MCPB"/>
    <property type="match status" value="1"/>
</dbReference>
<evidence type="ECO:0000259" key="9">
    <source>
        <dbReference type="PROSITE" id="PS50885"/>
    </source>
</evidence>
<dbReference type="Gene3D" id="1.10.287.950">
    <property type="entry name" value="Methyl-accepting chemotaxis protein"/>
    <property type="match status" value="1"/>
</dbReference>
<feature type="transmembrane region" description="Helical" evidence="6">
    <location>
        <begin position="310"/>
        <end position="329"/>
    </location>
</feature>
<name>A0A163XF67_9BRAD</name>
<dbReference type="STRING" id="943830.A4A58_16445"/>
<dbReference type="SMART" id="SM00304">
    <property type="entry name" value="HAMP"/>
    <property type="match status" value="1"/>
</dbReference>
<keyword evidence="3 5" id="KW-0807">Transducer</keyword>
<dbReference type="Proteomes" id="UP000076574">
    <property type="component" value="Unassembled WGS sequence"/>
</dbReference>
<keyword evidence="2" id="KW-0997">Cell inner membrane</keyword>
<keyword evidence="6" id="KW-0472">Membrane</keyword>
<feature type="domain" description="Methyl-accepting transducer" evidence="7">
    <location>
        <begin position="425"/>
        <end position="661"/>
    </location>
</feature>
<dbReference type="RefSeq" id="WP_068737625.1">
    <property type="nucleotide sequence ID" value="NZ_LVYV01000054.1"/>
</dbReference>
<evidence type="ECO:0000313" key="10">
    <source>
        <dbReference type="EMBL" id="KZD20836.1"/>
    </source>
</evidence>
<keyword evidence="6" id="KW-1133">Transmembrane helix</keyword>
<gene>
    <name evidence="10" type="ORF">A4A58_16445</name>
</gene>
<dbReference type="EMBL" id="LVYV01000054">
    <property type="protein sequence ID" value="KZD20836.1"/>
    <property type="molecule type" value="Genomic_DNA"/>
</dbReference>
<dbReference type="GO" id="GO:0007165">
    <property type="term" value="P:signal transduction"/>
    <property type="evidence" value="ECO:0007669"/>
    <property type="project" value="UniProtKB-KW"/>
</dbReference>
<organism evidence="10 11">
    <name type="scientific">Tardiphaga robiniae</name>
    <dbReference type="NCBI Taxonomy" id="943830"/>
    <lineage>
        <taxon>Bacteria</taxon>
        <taxon>Pseudomonadati</taxon>
        <taxon>Pseudomonadota</taxon>
        <taxon>Alphaproteobacteria</taxon>
        <taxon>Hyphomicrobiales</taxon>
        <taxon>Nitrobacteraceae</taxon>
        <taxon>Tardiphaga</taxon>
    </lineage>
</organism>
<keyword evidence="2" id="KW-1003">Cell membrane</keyword>
<feature type="domain" description="HAMP" evidence="9">
    <location>
        <begin position="330"/>
        <end position="383"/>
    </location>
</feature>
<dbReference type="AlphaFoldDB" id="A0A163XF67"/>
<dbReference type="SMART" id="SM00283">
    <property type="entry name" value="MA"/>
    <property type="match status" value="1"/>
</dbReference>
<dbReference type="PROSITE" id="PS50885">
    <property type="entry name" value="HAMP"/>
    <property type="match status" value="1"/>
</dbReference>